<name>A0A7S3FD44_9VIRI</name>
<feature type="transmembrane region" description="Helical" evidence="9">
    <location>
        <begin position="78"/>
        <end position="100"/>
    </location>
</feature>
<feature type="transmembrane region" description="Helical" evidence="9">
    <location>
        <begin position="337"/>
        <end position="356"/>
    </location>
</feature>
<feature type="transmembrane region" description="Helical" evidence="9">
    <location>
        <begin position="398"/>
        <end position="420"/>
    </location>
</feature>
<evidence type="ECO:0000256" key="1">
    <source>
        <dbReference type="ARBA" id="ARBA00004141"/>
    </source>
</evidence>
<evidence type="ECO:0000256" key="5">
    <source>
        <dbReference type="ARBA" id="ARBA00022741"/>
    </source>
</evidence>
<evidence type="ECO:0000256" key="4">
    <source>
        <dbReference type="ARBA" id="ARBA00022692"/>
    </source>
</evidence>
<feature type="transmembrane region" description="Helical" evidence="9">
    <location>
        <begin position="470"/>
        <end position="495"/>
    </location>
</feature>
<evidence type="ECO:0000256" key="10">
    <source>
        <dbReference type="SAM" id="MobiDB-lite"/>
    </source>
</evidence>
<comment type="subcellular location">
    <subcellularLocation>
        <location evidence="1">Membrane</location>
        <topology evidence="1">Multi-pass membrane protein</topology>
    </subcellularLocation>
    <subcellularLocation>
        <location evidence="9">Plastid</location>
        <location evidence="9">Chloroplast membrane</location>
        <topology evidence="9">Multi-pass membrane protein</topology>
    </subcellularLocation>
</comment>
<proteinExistence type="inferred from homology"/>
<reference evidence="11" key="1">
    <citation type="submission" date="2021-01" db="EMBL/GenBank/DDBJ databases">
        <authorList>
            <person name="Corre E."/>
            <person name="Pelletier E."/>
            <person name="Niang G."/>
            <person name="Scheremetjew M."/>
            <person name="Finn R."/>
            <person name="Kale V."/>
            <person name="Holt S."/>
            <person name="Cochrane G."/>
            <person name="Meng A."/>
            <person name="Brown T."/>
            <person name="Cohen L."/>
        </authorList>
    </citation>
    <scope>NUCLEOTIDE SEQUENCE</scope>
    <source>
        <strain evidence="11">RCC927</strain>
    </source>
</reference>
<feature type="transmembrane region" description="Helical" evidence="9">
    <location>
        <begin position="363"/>
        <end position="386"/>
    </location>
</feature>
<keyword evidence="9" id="KW-0150">Chloroplast</keyword>
<feature type="transmembrane region" description="Helical" evidence="9">
    <location>
        <begin position="47"/>
        <end position="69"/>
    </location>
</feature>
<dbReference type="PANTHER" id="PTHR31187:SF1">
    <property type="entry name" value="ADP,ATP CARRIER PROTEIN 1"/>
    <property type="match status" value="1"/>
</dbReference>
<sequence length="523" mass="56080">MASLSGLWGKFIPLSTCFFFLAFANTIVDNTKDTLVITALGGGADVIPFLTVYGVLPASVIFLVIFAYLTSRLSRERLFYAVVGTFTGFFALFALVYPYAAGTLHPHGFCDYLASVLPAGFAGLIAVVRNWTYSIFYIMAELWGDVCISLLFWGMANELCSIREAEVLYPLFGVGANLSVMLAGFLLRYLTDIGLAWGTQLTLLMASVAVAGVGAMAVHHYVNTRQACRLKGPVKVPSVTPELERVEEEQGDVLLNAQRDGDSSGAPSKPAAKKKDKNAPSLKESLAVLSQKIELRCLAVLAVGQGISYALLQVSVKGHLHMLFPNPGDFSRVMGDVSSATGACTALLMVLSPIIFTRFGWRVAALVTPLFMMYCGSAFLIMSALWHFAQSNAALGATWLGSTNALGWITALGAAGYVFLRASKFALFKPAEEMVYIGLDSESRTKGKAAIDVVGAQFGKSGGSMLQQGLLILMGTLSGALPAIVAVYIVVVRYWTKYTHELADVVLENEEEKQRGTAATAAA</sequence>
<evidence type="ECO:0000256" key="9">
    <source>
        <dbReference type="RuleBase" id="RU363121"/>
    </source>
</evidence>
<gene>
    <name evidence="11" type="ORF">PSIN1315_LOCUS8478</name>
</gene>
<feature type="transmembrane region" description="Helical" evidence="9">
    <location>
        <begin position="135"/>
        <end position="155"/>
    </location>
</feature>
<comment type="similarity">
    <text evidence="2 9">Belongs to the ADP/ATP translocase tlc family.</text>
</comment>
<keyword evidence="9" id="KW-0934">Plastid</keyword>
<dbReference type="NCBIfam" id="TIGR00769">
    <property type="entry name" value="AAA"/>
    <property type="match status" value="1"/>
</dbReference>
<dbReference type="GO" id="GO:0005471">
    <property type="term" value="F:ATP:ADP antiporter activity"/>
    <property type="evidence" value="ECO:0007669"/>
    <property type="project" value="InterPro"/>
</dbReference>
<dbReference type="AlphaFoldDB" id="A0A7S3FD44"/>
<evidence type="ECO:0000256" key="7">
    <source>
        <dbReference type="ARBA" id="ARBA00022989"/>
    </source>
</evidence>
<protein>
    <recommendedName>
        <fullName evidence="9">ADP,ATP carrier protein</fullName>
    </recommendedName>
</protein>
<organism evidence="11">
    <name type="scientific">Prasinoderma singulare</name>
    <dbReference type="NCBI Taxonomy" id="676789"/>
    <lineage>
        <taxon>Eukaryota</taxon>
        <taxon>Viridiplantae</taxon>
        <taxon>Prasinodermophyta</taxon>
        <taxon>Prasinodermophyceae</taxon>
        <taxon>Prasinodermales</taxon>
        <taxon>Prasinodermaceae</taxon>
        <taxon>Prasinoderma</taxon>
    </lineage>
</organism>
<dbReference type="GO" id="GO:0031969">
    <property type="term" value="C:chloroplast membrane"/>
    <property type="evidence" value="ECO:0007669"/>
    <property type="project" value="UniProtKB-SubCell"/>
</dbReference>
<keyword evidence="7 9" id="KW-1133">Transmembrane helix</keyword>
<keyword evidence="5 9" id="KW-0547">Nucleotide-binding</keyword>
<dbReference type="InterPro" id="IPR004667">
    <property type="entry name" value="ADP_ATP_car_bac_type"/>
</dbReference>
<dbReference type="PANTHER" id="PTHR31187">
    <property type="match status" value="1"/>
</dbReference>
<feature type="transmembrane region" description="Helical" evidence="9">
    <location>
        <begin position="7"/>
        <end position="27"/>
    </location>
</feature>
<keyword evidence="6 9" id="KW-0067">ATP-binding</keyword>
<evidence type="ECO:0000256" key="6">
    <source>
        <dbReference type="ARBA" id="ARBA00022840"/>
    </source>
</evidence>
<feature type="transmembrane region" description="Helical" evidence="9">
    <location>
        <begin position="167"/>
        <end position="189"/>
    </location>
</feature>
<dbReference type="Pfam" id="PF03219">
    <property type="entry name" value="TLC"/>
    <property type="match status" value="1"/>
</dbReference>
<keyword evidence="4 9" id="KW-0812">Transmembrane</keyword>
<feature type="region of interest" description="Disordered" evidence="10">
    <location>
        <begin position="256"/>
        <end position="278"/>
    </location>
</feature>
<dbReference type="GO" id="GO:0005524">
    <property type="term" value="F:ATP binding"/>
    <property type="evidence" value="ECO:0007669"/>
    <property type="project" value="UniProtKB-KW"/>
</dbReference>
<evidence type="ECO:0000256" key="2">
    <source>
        <dbReference type="ARBA" id="ARBA00007127"/>
    </source>
</evidence>
<feature type="transmembrane region" description="Helical" evidence="9">
    <location>
        <begin position="201"/>
        <end position="222"/>
    </location>
</feature>
<evidence type="ECO:0000256" key="3">
    <source>
        <dbReference type="ARBA" id="ARBA00022448"/>
    </source>
</evidence>
<keyword evidence="8 9" id="KW-0472">Membrane</keyword>
<evidence type="ECO:0000256" key="8">
    <source>
        <dbReference type="ARBA" id="ARBA00023136"/>
    </source>
</evidence>
<evidence type="ECO:0000313" key="11">
    <source>
        <dbReference type="EMBL" id="CAE0141653.1"/>
    </source>
</evidence>
<accession>A0A7S3FD44</accession>
<dbReference type="EMBL" id="HBHY01013237">
    <property type="protein sequence ID" value="CAE0141653.1"/>
    <property type="molecule type" value="Transcribed_RNA"/>
</dbReference>
<keyword evidence="3 9" id="KW-0813">Transport</keyword>